<dbReference type="Proteomes" id="UP000606044">
    <property type="component" value="Unassembled WGS sequence"/>
</dbReference>
<dbReference type="AlphaFoldDB" id="A0A917CAQ1"/>
<dbReference type="InterPro" id="IPR031848">
    <property type="entry name" value="PrlF_antitoxin"/>
</dbReference>
<keyword evidence="4" id="KW-1185">Reference proteome</keyword>
<dbReference type="GO" id="GO:0001558">
    <property type="term" value="P:regulation of cell growth"/>
    <property type="evidence" value="ECO:0007669"/>
    <property type="project" value="InterPro"/>
</dbReference>
<dbReference type="GO" id="GO:0003677">
    <property type="term" value="F:DNA binding"/>
    <property type="evidence" value="ECO:0007669"/>
    <property type="project" value="UniProtKB-UniRule"/>
</dbReference>
<dbReference type="SMART" id="SM00966">
    <property type="entry name" value="SpoVT_AbrB"/>
    <property type="match status" value="1"/>
</dbReference>
<protein>
    <submittedName>
        <fullName evidence="3">AbrB family transcriptional regulator</fullName>
    </submittedName>
</protein>
<proteinExistence type="predicted"/>
<dbReference type="InterPro" id="IPR007159">
    <property type="entry name" value="SpoVT-AbrB_dom"/>
</dbReference>
<evidence type="ECO:0000256" key="1">
    <source>
        <dbReference type="PROSITE-ProRule" id="PRU01076"/>
    </source>
</evidence>
<dbReference type="EMBL" id="BMCT01000006">
    <property type="protein sequence ID" value="GGF75838.1"/>
    <property type="molecule type" value="Genomic_DNA"/>
</dbReference>
<reference evidence="3" key="1">
    <citation type="journal article" date="2014" name="Int. J. Syst. Evol. Microbiol.">
        <title>Complete genome sequence of Corynebacterium casei LMG S-19264T (=DSM 44701T), isolated from a smear-ripened cheese.</title>
        <authorList>
            <consortium name="US DOE Joint Genome Institute (JGI-PGF)"/>
            <person name="Walter F."/>
            <person name="Albersmeier A."/>
            <person name="Kalinowski J."/>
            <person name="Ruckert C."/>
        </authorList>
    </citation>
    <scope>NUCLEOTIDE SEQUENCE</scope>
    <source>
        <strain evidence="3">CCM 7897</strain>
    </source>
</reference>
<comment type="caution">
    <text evidence="3">The sequence shown here is derived from an EMBL/GenBank/DDBJ whole genome shotgun (WGS) entry which is preliminary data.</text>
</comment>
<name>A0A917CAQ1_9HYPH</name>
<evidence type="ECO:0000259" key="2">
    <source>
        <dbReference type="PROSITE" id="PS51740"/>
    </source>
</evidence>
<dbReference type="SUPFAM" id="SSF89447">
    <property type="entry name" value="AbrB/MazE/MraZ-like"/>
    <property type="match status" value="1"/>
</dbReference>
<reference evidence="3" key="2">
    <citation type="submission" date="2020-09" db="EMBL/GenBank/DDBJ databases">
        <authorList>
            <person name="Sun Q."/>
            <person name="Sedlacek I."/>
        </authorList>
    </citation>
    <scope>NUCLEOTIDE SEQUENCE</scope>
    <source>
        <strain evidence="3">CCM 7897</strain>
    </source>
</reference>
<dbReference type="Pfam" id="PF15937">
    <property type="entry name" value="PrlF_antitoxin"/>
    <property type="match status" value="1"/>
</dbReference>
<accession>A0A917CAQ1</accession>
<organism evidence="3 4">
    <name type="scientific">Azorhizobium oxalatiphilum</name>
    <dbReference type="NCBI Taxonomy" id="980631"/>
    <lineage>
        <taxon>Bacteria</taxon>
        <taxon>Pseudomonadati</taxon>
        <taxon>Pseudomonadota</taxon>
        <taxon>Alphaproteobacteria</taxon>
        <taxon>Hyphomicrobiales</taxon>
        <taxon>Xanthobacteraceae</taxon>
        <taxon>Azorhizobium</taxon>
    </lineage>
</organism>
<dbReference type="NCBIfam" id="TIGR01439">
    <property type="entry name" value="lp_hng_hel_AbrB"/>
    <property type="match status" value="1"/>
</dbReference>
<keyword evidence="1" id="KW-0238">DNA-binding</keyword>
<feature type="domain" description="SpoVT-AbrB" evidence="2">
    <location>
        <begin position="10"/>
        <end position="56"/>
    </location>
</feature>
<sequence length="113" mass="11909">MEDAMGTLVEERSKITAKGQTTVPKAVRQALGVDAGDEIAFVVSPRGTVTVRRVETAEDDPVVAGFLGLLAEDMARNPQIIAAFPPALAQRMAELTAGTDVDFDEAIDGPVDL</sequence>
<dbReference type="PROSITE" id="PS51740">
    <property type="entry name" value="SPOVT_ABRB"/>
    <property type="match status" value="1"/>
</dbReference>
<dbReference type="Gene3D" id="2.10.260.10">
    <property type="match status" value="1"/>
</dbReference>
<evidence type="ECO:0000313" key="4">
    <source>
        <dbReference type="Proteomes" id="UP000606044"/>
    </source>
</evidence>
<dbReference type="GO" id="GO:0003700">
    <property type="term" value="F:DNA-binding transcription factor activity"/>
    <property type="evidence" value="ECO:0007669"/>
    <property type="project" value="InterPro"/>
</dbReference>
<dbReference type="InterPro" id="IPR037914">
    <property type="entry name" value="SpoVT-AbrB_sf"/>
</dbReference>
<dbReference type="GO" id="GO:0097351">
    <property type="term" value="F:toxin sequestering activity"/>
    <property type="evidence" value="ECO:0007669"/>
    <property type="project" value="InterPro"/>
</dbReference>
<evidence type="ECO:0000313" key="3">
    <source>
        <dbReference type="EMBL" id="GGF75838.1"/>
    </source>
</evidence>
<gene>
    <name evidence="3" type="ORF">GCM10007301_39750</name>
</gene>